<dbReference type="PANTHER" id="PTHR30619">
    <property type="entry name" value="DNA INTERNALIZATION/COMPETENCE PROTEIN COMEC/REC2"/>
    <property type="match status" value="1"/>
</dbReference>
<feature type="transmembrane region" description="Helical" evidence="6">
    <location>
        <begin position="459"/>
        <end position="475"/>
    </location>
</feature>
<dbReference type="InterPro" id="IPR035681">
    <property type="entry name" value="ComA-like_MBL"/>
</dbReference>
<dbReference type="GO" id="GO:0005886">
    <property type="term" value="C:plasma membrane"/>
    <property type="evidence" value="ECO:0007669"/>
    <property type="project" value="UniProtKB-SubCell"/>
</dbReference>
<dbReference type="Proteomes" id="UP000371977">
    <property type="component" value="Unassembled WGS sequence"/>
</dbReference>
<keyword evidence="9" id="KW-1185">Reference proteome</keyword>
<comment type="caution">
    <text evidence="8">The sequence shown here is derived from an EMBL/GenBank/DDBJ whole genome shotgun (WGS) entry which is preliminary data.</text>
</comment>
<dbReference type="InterPro" id="IPR052159">
    <property type="entry name" value="Competence_DNA_uptake"/>
</dbReference>
<dbReference type="AlphaFoldDB" id="A0A6C2C293"/>
<dbReference type="NCBIfam" id="TIGR00360">
    <property type="entry name" value="ComEC_N-term"/>
    <property type="match status" value="1"/>
</dbReference>
<dbReference type="InterPro" id="IPR004477">
    <property type="entry name" value="ComEC_N"/>
</dbReference>
<evidence type="ECO:0000256" key="3">
    <source>
        <dbReference type="ARBA" id="ARBA00022692"/>
    </source>
</evidence>
<dbReference type="OrthoDB" id="9761531at2"/>
<dbReference type="InterPro" id="IPR036866">
    <property type="entry name" value="RibonucZ/Hydroxyglut_hydro"/>
</dbReference>
<keyword evidence="4 6" id="KW-1133">Transmembrane helix</keyword>
<dbReference type="Pfam" id="PF00753">
    <property type="entry name" value="Lactamase_B"/>
    <property type="match status" value="1"/>
</dbReference>
<feature type="transmembrane region" description="Helical" evidence="6">
    <location>
        <begin position="353"/>
        <end position="369"/>
    </location>
</feature>
<dbReference type="Pfam" id="PF03772">
    <property type="entry name" value="Competence"/>
    <property type="match status" value="1"/>
</dbReference>
<dbReference type="SMART" id="SM00849">
    <property type="entry name" value="Lactamase_B"/>
    <property type="match status" value="1"/>
</dbReference>
<evidence type="ECO:0000259" key="7">
    <source>
        <dbReference type="SMART" id="SM00849"/>
    </source>
</evidence>
<comment type="subcellular location">
    <subcellularLocation>
        <location evidence="1">Cell membrane</location>
        <topology evidence="1">Multi-pass membrane protein</topology>
    </subcellularLocation>
</comment>
<dbReference type="Gene3D" id="3.60.15.10">
    <property type="entry name" value="Ribonuclease Z/Hydroxyacylglutathione hydrolase-like"/>
    <property type="match status" value="1"/>
</dbReference>
<gene>
    <name evidence="8" type="ORF">ESZ50_11260</name>
</gene>
<feature type="transmembrane region" description="Helical" evidence="6">
    <location>
        <begin position="432"/>
        <end position="454"/>
    </location>
</feature>
<dbReference type="InterPro" id="IPR001279">
    <property type="entry name" value="Metallo-B-lactamas"/>
</dbReference>
<evidence type="ECO:0000256" key="2">
    <source>
        <dbReference type="ARBA" id="ARBA00022475"/>
    </source>
</evidence>
<evidence type="ECO:0000256" key="5">
    <source>
        <dbReference type="ARBA" id="ARBA00023136"/>
    </source>
</evidence>
<feature type="transmembrane region" description="Helical" evidence="6">
    <location>
        <begin position="375"/>
        <end position="399"/>
    </location>
</feature>
<name>A0A6C2C293_9LACO</name>
<dbReference type="CDD" id="cd07731">
    <property type="entry name" value="ComA-like_MBL-fold"/>
    <property type="match status" value="1"/>
</dbReference>
<keyword evidence="3 6" id="KW-0812">Transmembrane</keyword>
<dbReference type="EMBL" id="SDGZ01000030">
    <property type="protein sequence ID" value="TYC47799.1"/>
    <property type="molecule type" value="Genomic_DNA"/>
</dbReference>
<dbReference type="GO" id="GO:0016787">
    <property type="term" value="F:hydrolase activity"/>
    <property type="evidence" value="ECO:0007669"/>
    <property type="project" value="UniProtKB-KW"/>
</dbReference>
<protein>
    <submittedName>
        <fullName evidence="8">MBL fold metallo-hydrolase</fullName>
    </submittedName>
</protein>
<evidence type="ECO:0000313" key="9">
    <source>
        <dbReference type="Proteomes" id="UP000371977"/>
    </source>
</evidence>
<evidence type="ECO:0000313" key="8">
    <source>
        <dbReference type="EMBL" id="TYC47799.1"/>
    </source>
</evidence>
<feature type="domain" description="Metallo-beta-lactamase" evidence="7">
    <location>
        <begin position="490"/>
        <end position="682"/>
    </location>
</feature>
<organism evidence="8 9">
    <name type="scientific">Weissella muntiaci</name>
    <dbReference type="NCBI Taxonomy" id="2508881"/>
    <lineage>
        <taxon>Bacteria</taxon>
        <taxon>Bacillati</taxon>
        <taxon>Bacillota</taxon>
        <taxon>Bacilli</taxon>
        <taxon>Lactobacillales</taxon>
        <taxon>Lactobacillaceae</taxon>
        <taxon>Weissella</taxon>
    </lineage>
</organism>
<evidence type="ECO:0000256" key="4">
    <source>
        <dbReference type="ARBA" id="ARBA00022989"/>
    </source>
</evidence>
<proteinExistence type="predicted"/>
<keyword evidence="5 6" id="KW-0472">Membrane</keyword>
<sequence length="743" mass="84448">MKVGFLLTLSGSVLGINCLIIGQCWWGVLLVGWFLALLFCHFRTQFWRGILTFIICGGYFACNELQWRQVRMEKQAQTQKLISHAEWYQIKAGYLRGYGFTKAGLGIKITGPVDRDIADKLRANQGNIELVVIGRLNKLVAASNRYGFDEANYWRIRNVTHQMKLDQVSLIYSKKGGLDRLLWLIRDIHYQLTKWFETMPGILSDYGQTLLLGHVPENFYQNNMEISTLGLVHLFSISGYQVTLLKRVWGRIARLFYLVREERLIIGQGIIFMLGVFAGEAHALVRAVVSGIVENWCELHWINLHKKDVFGLSLMVSLLLKPTLLLQLGGQLSFLLAWGLIWQKTGSATRTSFLLAILISPIIIWHTYSWTPISIIVNCFAIPIFSRVVIPLTVIGTIARIFDVKALVMLTNDLLGYGQLLLQIIAKFAGKIIFGQPPIALVFAALIVGSFLLIKVRRLYFGLLVLIGLLAYSYQRLLPIGHVTFFDVGQGDATLIHRPYEGVILIDVGGKLQFGNRRRYQRNFDVEQMLKYLHAKGIDCLDHVVLTHRDFDHVGNFTDLAKQIRIKNIYIPAGMSWQKSYQGQRVHEVQAPQERVFGDFLYPFQIGTGRNEDSLVVRLQVGPQTLLAMGDLDRRGELAIKSAYPNLQANIIKLGHHGSKTSSARTFIRAIKPKIGVISAGFENRYGHPHLETLRTAKQARLKLFSTANHGMIEYNWLGNFTWWEVKLSGSDTRYNKGRTWTK</sequence>
<dbReference type="PANTHER" id="PTHR30619:SF7">
    <property type="entry name" value="BETA-LACTAMASE DOMAIN PROTEIN"/>
    <property type="match status" value="1"/>
</dbReference>
<keyword evidence="8" id="KW-0378">Hydrolase</keyword>
<dbReference type="SUPFAM" id="SSF56281">
    <property type="entry name" value="Metallo-hydrolase/oxidoreductase"/>
    <property type="match status" value="1"/>
</dbReference>
<evidence type="ECO:0000256" key="1">
    <source>
        <dbReference type="ARBA" id="ARBA00004651"/>
    </source>
</evidence>
<reference evidence="8 9" key="1">
    <citation type="submission" date="2019-01" db="EMBL/GenBank/DDBJ databases">
        <title>Weissella sp. nov., a novel lactic acid bacterium isolated from animal feces.</title>
        <authorList>
            <person name="Wang L.-T."/>
        </authorList>
    </citation>
    <scope>NUCLEOTIDE SEQUENCE [LARGE SCALE GENOMIC DNA]</scope>
    <source>
        <strain evidence="8 9">8H-2</strain>
    </source>
</reference>
<evidence type="ECO:0000256" key="6">
    <source>
        <dbReference type="SAM" id="Phobius"/>
    </source>
</evidence>
<accession>A0A6C2C293</accession>
<keyword evidence="2" id="KW-1003">Cell membrane</keyword>